<dbReference type="EMBL" id="CAJOBI010003081">
    <property type="protein sequence ID" value="CAF3955627.1"/>
    <property type="molecule type" value="Genomic_DNA"/>
</dbReference>
<dbReference type="InterPro" id="IPR006629">
    <property type="entry name" value="LITAF"/>
</dbReference>
<evidence type="ECO:0000256" key="8">
    <source>
        <dbReference type="SAM" id="Phobius"/>
    </source>
</evidence>
<proteinExistence type="inferred from homology"/>
<dbReference type="GO" id="GO:0031902">
    <property type="term" value="C:late endosome membrane"/>
    <property type="evidence" value="ECO:0007669"/>
    <property type="project" value="UniProtKB-SubCell"/>
</dbReference>
<evidence type="ECO:0000259" key="9">
    <source>
        <dbReference type="PROSITE" id="PS51837"/>
    </source>
</evidence>
<evidence type="ECO:0000256" key="3">
    <source>
        <dbReference type="ARBA" id="ARBA00004630"/>
    </source>
</evidence>
<dbReference type="PANTHER" id="PTHR23292">
    <property type="entry name" value="LIPOPOLYSACCHARIDE-INDUCED TUMOR NECROSIS FACTOR-ALPHA FACTOR"/>
    <property type="match status" value="1"/>
</dbReference>
<name>A0A8S2MQ69_9BILA</name>
<dbReference type="GO" id="GO:0005765">
    <property type="term" value="C:lysosomal membrane"/>
    <property type="evidence" value="ECO:0007669"/>
    <property type="project" value="UniProtKB-SubCell"/>
</dbReference>
<dbReference type="Pfam" id="PF10601">
    <property type="entry name" value="zf-LITAF-like"/>
    <property type="match status" value="1"/>
</dbReference>
<keyword evidence="8" id="KW-0812">Transmembrane</keyword>
<organism evidence="10 11">
    <name type="scientific">Rotaria magnacalcarata</name>
    <dbReference type="NCBI Taxonomy" id="392030"/>
    <lineage>
        <taxon>Eukaryota</taxon>
        <taxon>Metazoa</taxon>
        <taxon>Spiralia</taxon>
        <taxon>Gnathifera</taxon>
        <taxon>Rotifera</taxon>
        <taxon>Eurotatoria</taxon>
        <taxon>Bdelloidea</taxon>
        <taxon>Philodinida</taxon>
        <taxon>Philodinidae</taxon>
        <taxon>Rotaria</taxon>
    </lineage>
</organism>
<dbReference type="PANTHER" id="PTHR23292:SF6">
    <property type="entry name" value="FI16602P1-RELATED"/>
    <property type="match status" value="1"/>
</dbReference>
<comment type="caution">
    <text evidence="10">The sequence shown here is derived from an EMBL/GenBank/DDBJ whole genome shotgun (WGS) entry which is preliminary data.</text>
</comment>
<dbReference type="Proteomes" id="UP000676336">
    <property type="component" value="Unassembled WGS sequence"/>
</dbReference>
<protein>
    <recommendedName>
        <fullName evidence="9">LITAF domain-containing protein</fullName>
    </recommendedName>
</protein>
<evidence type="ECO:0000256" key="6">
    <source>
        <dbReference type="ARBA" id="ARBA00022833"/>
    </source>
</evidence>
<sequence length="139" mass="15575">MYWSAQFLMLIPNIKDFAGGNICLGLGYETVETGGFHLVPIKRYLKSHQSQATVCSSCQQKIITVVIYEAGYITPFITLFICLFGGFLGCCLIPLCVSSCQDTMYTCPSCNNYIGQRHFLINIVKYDDPDVIDYALNGW</sequence>
<evidence type="ECO:0000256" key="2">
    <source>
        <dbReference type="ARBA" id="ARBA00004481"/>
    </source>
</evidence>
<dbReference type="InterPro" id="IPR037519">
    <property type="entry name" value="LITAF_fam"/>
</dbReference>
<keyword evidence="5" id="KW-0479">Metal-binding</keyword>
<reference evidence="10" key="1">
    <citation type="submission" date="2021-02" db="EMBL/GenBank/DDBJ databases">
        <authorList>
            <person name="Nowell W R."/>
        </authorList>
    </citation>
    <scope>NUCLEOTIDE SEQUENCE</scope>
</reference>
<evidence type="ECO:0000256" key="4">
    <source>
        <dbReference type="ARBA" id="ARBA00005975"/>
    </source>
</evidence>
<feature type="domain" description="LITAF" evidence="9">
    <location>
        <begin position="35"/>
        <end position="119"/>
    </location>
</feature>
<keyword evidence="6" id="KW-0862">Zinc</keyword>
<comment type="similarity">
    <text evidence="4">Belongs to the CDIP1/LITAF family.</text>
</comment>
<feature type="transmembrane region" description="Helical" evidence="8">
    <location>
        <begin position="76"/>
        <end position="97"/>
    </location>
</feature>
<dbReference type="SMART" id="SM00714">
    <property type="entry name" value="LITAF"/>
    <property type="match status" value="1"/>
</dbReference>
<dbReference type="AlphaFoldDB" id="A0A8S2MQ69"/>
<comment type="subcellular location">
    <subcellularLocation>
        <location evidence="2">Endosome membrane</location>
        <topology evidence="2">Peripheral membrane protein</topology>
    </subcellularLocation>
    <subcellularLocation>
        <location evidence="1">Late endosome membrane</location>
    </subcellularLocation>
    <subcellularLocation>
        <location evidence="3">Lysosome membrane</location>
        <topology evidence="3">Peripheral membrane protein</topology>
        <orientation evidence="3">Cytoplasmic side</orientation>
    </subcellularLocation>
</comment>
<evidence type="ECO:0000256" key="7">
    <source>
        <dbReference type="ARBA" id="ARBA00023136"/>
    </source>
</evidence>
<keyword evidence="8" id="KW-1133">Transmembrane helix</keyword>
<keyword evidence="7 8" id="KW-0472">Membrane</keyword>
<evidence type="ECO:0000256" key="1">
    <source>
        <dbReference type="ARBA" id="ARBA00004414"/>
    </source>
</evidence>
<gene>
    <name evidence="10" type="ORF">SMN809_LOCUS9499</name>
</gene>
<dbReference type="GO" id="GO:0008270">
    <property type="term" value="F:zinc ion binding"/>
    <property type="evidence" value="ECO:0007669"/>
    <property type="project" value="TreeGrafter"/>
</dbReference>
<evidence type="ECO:0000256" key="5">
    <source>
        <dbReference type="ARBA" id="ARBA00022723"/>
    </source>
</evidence>
<evidence type="ECO:0000313" key="10">
    <source>
        <dbReference type="EMBL" id="CAF3955627.1"/>
    </source>
</evidence>
<evidence type="ECO:0000313" key="11">
    <source>
        <dbReference type="Proteomes" id="UP000676336"/>
    </source>
</evidence>
<dbReference type="PROSITE" id="PS51837">
    <property type="entry name" value="LITAF"/>
    <property type="match status" value="1"/>
</dbReference>
<accession>A0A8S2MQ69</accession>